<evidence type="ECO:0000256" key="3">
    <source>
        <dbReference type="ARBA" id="ARBA00022553"/>
    </source>
</evidence>
<feature type="region of interest" description="Disordered" evidence="6">
    <location>
        <begin position="1"/>
        <end position="22"/>
    </location>
</feature>
<accession>A0A3A8ISV3</accession>
<evidence type="ECO:0000259" key="7">
    <source>
        <dbReference type="PROSITE" id="PS50109"/>
    </source>
</evidence>
<dbReference type="SUPFAM" id="SSF47384">
    <property type="entry name" value="Homodimeric domain of signal transducing histidine kinase"/>
    <property type="match status" value="1"/>
</dbReference>
<dbReference type="EC" id="2.7.13.3" evidence="2"/>
<dbReference type="Proteomes" id="UP000268094">
    <property type="component" value="Unassembled WGS sequence"/>
</dbReference>
<dbReference type="CDD" id="cd00082">
    <property type="entry name" value="HisKA"/>
    <property type="match status" value="1"/>
</dbReference>
<dbReference type="GO" id="GO:0000156">
    <property type="term" value="F:phosphorelay response regulator activity"/>
    <property type="evidence" value="ECO:0007669"/>
    <property type="project" value="TreeGrafter"/>
</dbReference>
<evidence type="ECO:0000256" key="5">
    <source>
        <dbReference type="ARBA" id="ARBA00022777"/>
    </source>
</evidence>
<dbReference type="InterPro" id="IPR050351">
    <property type="entry name" value="BphY/WalK/GraS-like"/>
</dbReference>
<dbReference type="PANTHER" id="PTHR42878:SF15">
    <property type="entry name" value="BACTERIOPHYTOCHROME"/>
    <property type="match status" value="1"/>
</dbReference>
<dbReference type="SMART" id="SM00388">
    <property type="entry name" value="HisKA"/>
    <property type="match status" value="1"/>
</dbReference>
<comment type="caution">
    <text evidence="8">The sequence shown here is derived from an EMBL/GenBank/DDBJ whole genome shotgun (WGS) entry which is preliminary data.</text>
</comment>
<dbReference type="AlphaFoldDB" id="A0A3A8ISV3"/>
<dbReference type="PROSITE" id="PS50109">
    <property type="entry name" value="HIS_KIN"/>
    <property type="match status" value="1"/>
</dbReference>
<evidence type="ECO:0000256" key="2">
    <source>
        <dbReference type="ARBA" id="ARBA00012438"/>
    </source>
</evidence>
<protein>
    <recommendedName>
        <fullName evidence="2">histidine kinase</fullName>
        <ecNumber evidence="2">2.7.13.3</ecNumber>
    </recommendedName>
</protein>
<keyword evidence="5" id="KW-0418">Kinase</keyword>
<evidence type="ECO:0000313" key="8">
    <source>
        <dbReference type="EMBL" id="RKG86599.1"/>
    </source>
</evidence>
<keyword evidence="3" id="KW-0597">Phosphoprotein</keyword>
<dbReference type="InterPro" id="IPR036890">
    <property type="entry name" value="HATPase_C_sf"/>
</dbReference>
<dbReference type="SUPFAM" id="SSF55874">
    <property type="entry name" value="ATPase domain of HSP90 chaperone/DNA topoisomerase II/histidine kinase"/>
    <property type="match status" value="1"/>
</dbReference>
<dbReference type="InterPro" id="IPR004358">
    <property type="entry name" value="Sig_transdc_His_kin-like_C"/>
</dbReference>
<proteinExistence type="predicted"/>
<dbReference type="Gene3D" id="1.10.287.130">
    <property type="match status" value="1"/>
</dbReference>
<evidence type="ECO:0000256" key="1">
    <source>
        <dbReference type="ARBA" id="ARBA00000085"/>
    </source>
</evidence>
<organism evidence="8 9">
    <name type="scientific">Corallococcus terminator</name>
    <dbReference type="NCBI Taxonomy" id="2316733"/>
    <lineage>
        <taxon>Bacteria</taxon>
        <taxon>Pseudomonadati</taxon>
        <taxon>Myxococcota</taxon>
        <taxon>Myxococcia</taxon>
        <taxon>Myxococcales</taxon>
        <taxon>Cystobacterineae</taxon>
        <taxon>Myxococcaceae</taxon>
        <taxon>Corallococcus</taxon>
    </lineage>
</organism>
<comment type="catalytic activity">
    <reaction evidence="1">
        <text>ATP + protein L-histidine = ADP + protein N-phospho-L-histidine.</text>
        <dbReference type="EC" id="2.7.13.3"/>
    </reaction>
</comment>
<gene>
    <name evidence="8" type="ORF">D7V88_17585</name>
</gene>
<dbReference type="PRINTS" id="PR00344">
    <property type="entry name" value="BCTRLSENSOR"/>
</dbReference>
<dbReference type="InterPro" id="IPR003661">
    <property type="entry name" value="HisK_dim/P_dom"/>
</dbReference>
<dbReference type="InterPro" id="IPR005467">
    <property type="entry name" value="His_kinase_dom"/>
</dbReference>
<evidence type="ECO:0000256" key="6">
    <source>
        <dbReference type="SAM" id="MobiDB-lite"/>
    </source>
</evidence>
<dbReference type="Pfam" id="PF02518">
    <property type="entry name" value="HATPase_c"/>
    <property type="match status" value="1"/>
</dbReference>
<dbReference type="Gene3D" id="3.30.565.10">
    <property type="entry name" value="Histidine kinase-like ATPase, C-terminal domain"/>
    <property type="match status" value="1"/>
</dbReference>
<evidence type="ECO:0000256" key="4">
    <source>
        <dbReference type="ARBA" id="ARBA00022679"/>
    </source>
</evidence>
<dbReference type="EMBL" id="RAVZ01000111">
    <property type="protein sequence ID" value="RKG86599.1"/>
    <property type="molecule type" value="Genomic_DNA"/>
</dbReference>
<name>A0A3A8ISV3_9BACT</name>
<dbReference type="PANTHER" id="PTHR42878">
    <property type="entry name" value="TWO-COMPONENT HISTIDINE KINASE"/>
    <property type="match status" value="1"/>
</dbReference>
<dbReference type="InterPro" id="IPR003594">
    <property type="entry name" value="HATPase_dom"/>
</dbReference>
<keyword evidence="9" id="KW-1185">Reference proteome</keyword>
<feature type="domain" description="Histidine kinase" evidence="7">
    <location>
        <begin position="53"/>
        <end position="262"/>
    </location>
</feature>
<dbReference type="OrthoDB" id="5389501at2"/>
<dbReference type="SMART" id="SM00387">
    <property type="entry name" value="HATPase_c"/>
    <property type="match status" value="1"/>
</dbReference>
<evidence type="ECO:0000313" key="9">
    <source>
        <dbReference type="Proteomes" id="UP000268094"/>
    </source>
</evidence>
<dbReference type="InterPro" id="IPR036097">
    <property type="entry name" value="HisK_dim/P_sf"/>
</dbReference>
<keyword evidence="4" id="KW-0808">Transferase</keyword>
<dbReference type="GO" id="GO:0000155">
    <property type="term" value="F:phosphorelay sensor kinase activity"/>
    <property type="evidence" value="ECO:0007669"/>
    <property type="project" value="InterPro"/>
</dbReference>
<dbReference type="GO" id="GO:0030295">
    <property type="term" value="F:protein kinase activator activity"/>
    <property type="evidence" value="ECO:0007669"/>
    <property type="project" value="TreeGrafter"/>
</dbReference>
<sequence>MKRPAPAPALPSTGDSSSMDDTQKPKEVLIAEVHALREALRRNNAELDQFAYVASHDLKAPLRGIANLSQWLEEDLGPRLGDESRRQMELLRGRVHRMEAMLDGLLDYSRAGRASHAPEPVDVGVLIHTVMARLPGGDTARLEVSPGMPTLLTEHLPLQQVFMNLLSNALKHAHGKDLRVRVEARDTQGFHHFSVADNGPGIAPAYHEKIFAPFQTLVARDKVEGSGMGLCVVKKLVEGRGGRVWVESSEGATFHFTWPRNEAGRS</sequence>
<dbReference type="GO" id="GO:0007234">
    <property type="term" value="P:osmosensory signaling via phosphorelay pathway"/>
    <property type="evidence" value="ECO:0007669"/>
    <property type="project" value="TreeGrafter"/>
</dbReference>
<dbReference type="Pfam" id="PF00512">
    <property type="entry name" value="HisKA"/>
    <property type="match status" value="1"/>
</dbReference>
<reference evidence="9" key="1">
    <citation type="submission" date="2018-09" db="EMBL/GenBank/DDBJ databases">
        <authorList>
            <person name="Livingstone P.G."/>
            <person name="Whitworth D.E."/>
        </authorList>
    </citation>
    <scope>NUCLEOTIDE SEQUENCE [LARGE SCALE GENOMIC DNA]</scope>
    <source>
        <strain evidence="9">CA054A</strain>
    </source>
</reference>